<protein>
    <recommendedName>
        <fullName evidence="4">Phytanoyl-CoA dioxygenase family protein</fullName>
    </recommendedName>
</protein>
<dbReference type="GO" id="GO:0005506">
    <property type="term" value="F:iron ion binding"/>
    <property type="evidence" value="ECO:0007669"/>
    <property type="project" value="UniProtKB-ARBA"/>
</dbReference>
<dbReference type="GO" id="GO:0016706">
    <property type="term" value="F:2-oxoglutarate-dependent dioxygenase activity"/>
    <property type="evidence" value="ECO:0007669"/>
    <property type="project" value="UniProtKB-ARBA"/>
</dbReference>
<keyword evidence="3" id="KW-1185">Reference proteome</keyword>
<feature type="region of interest" description="Disordered" evidence="1">
    <location>
        <begin position="232"/>
        <end position="259"/>
    </location>
</feature>
<evidence type="ECO:0000313" key="2">
    <source>
        <dbReference type="EMBL" id="MBB6049420.1"/>
    </source>
</evidence>
<comment type="caution">
    <text evidence="2">The sequence shown here is derived from an EMBL/GenBank/DDBJ whole genome shotgun (WGS) entry which is preliminary data.</text>
</comment>
<dbReference type="PANTHER" id="PTHR20883">
    <property type="entry name" value="PHYTANOYL-COA DIOXYGENASE DOMAIN CONTAINING 1"/>
    <property type="match status" value="1"/>
</dbReference>
<dbReference type="Gene3D" id="2.60.120.620">
    <property type="entry name" value="q2cbj1_9rhob like domain"/>
    <property type="match status" value="1"/>
</dbReference>
<dbReference type="RefSeq" id="WP_184193026.1">
    <property type="nucleotide sequence ID" value="NZ_JACHGW010000001.1"/>
</dbReference>
<sequence>MTLTTDQIRFFHLNGFLSIPTPITDETELAWMREVYDRIFAQKAGRESGDQFDLGGTDEDGKTEALPQILNPAKYAPELRDGKYLGVATEIVRQLLGPEVSVGVAHAIFKPAGHGAPTPWHQDEAYWDPQWQYKNVSIWMPLQEATIENGCLWFMPGSHEWDVQPHQPIGGDVRIHGLEMLDTAFAKDAIACPLPAGGITIHRNRTAHYAGANTSAIPRRALILGAGLPNKPRQGAARSFPWNEIKETPREARAKAARG</sequence>
<feature type="compositionally biased region" description="Basic and acidic residues" evidence="1">
    <location>
        <begin position="244"/>
        <end position="259"/>
    </location>
</feature>
<organism evidence="2 3">
    <name type="scientific">Armatimonas rosea</name>
    <dbReference type="NCBI Taxonomy" id="685828"/>
    <lineage>
        <taxon>Bacteria</taxon>
        <taxon>Bacillati</taxon>
        <taxon>Armatimonadota</taxon>
        <taxon>Armatimonadia</taxon>
        <taxon>Armatimonadales</taxon>
        <taxon>Armatimonadaceae</taxon>
        <taxon>Armatimonas</taxon>
    </lineage>
</organism>
<proteinExistence type="predicted"/>
<accession>A0A7W9SN68</accession>
<gene>
    <name evidence="2" type="ORF">HNQ39_001182</name>
</gene>
<dbReference type="Proteomes" id="UP000520814">
    <property type="component" value="Unassembled WGS sequence"/>
</dbReference>
<dbReference type="SUPFAM" id="SSF51197">
    <property type="entry name" value="Clavaminate synthase-like"/>
    <property type="match status" value="1"/>
</dbReference>
<dbReference type="AlphaFoldDB" id="A0A7W9SN68"/>
<reference evidence="2 3" key="1">
    <citation type="submission" date="2020-08" db="EMBL/GenBank/DDBJ databases">
        <title>Genomic Encyclopedia of Type Strains, Phase IV (KMG-IV): sequencing the most valuable type-strain genomes for metagenomic binning, comparative biology and taxonomic classification.</title>
        <authorList>
            <person name="Goeker M."/>
        </authorList>
    </citation>
    <scope>NUCLEOTIDE SEQUENCE [LARGE SCALE GENOMIC DNA]</scope>
    <source>
        <strain evidence="2 3">DSM 23562</strain>
    </source>
</reference>
<evidence type="ECO:0000256" key="1">
    <source>
        <dbReference type="SAM" id="MobiDB-lite"/>
    </source>
</evidence>
<evidence type="ECO:0000313" key="3">
    <source>
        <dbReference type="Proteomes" id="UP000520814"/>
    </source>
</evidence>
<name>A0A7W9SN68_ARMRO</name>
<dbReference type="InterPro" id="IPR008775">
    <property type="entry name" value="Phytyl_CoA_dOase-like"/>
</dbReference>
<evidence type="ECO:0008006" key="4">
    <source>
        <dbReference type="Google" id="ProtNLM"/>
    </source>
</evidence>
<dbReference type="EMBL" id="JACHGW010000001">
    <property type="protein sequence ID" value="MBB6049420.1"/>
    <property type="molecule type" value="Genomic_DNA"/>
</dbReference>
<dbReference type="Pfam" id="PF05721">
    <property type="entry name" value="PhyH"/>
    <property type="match status" value="1"/>
</dbReference>
<dbReference type="PANTHER" id="PTHR20883:SF46">
    <property type="entry name" value="PHYTANOYL-COA HYDROXYLASE"/>
    <property type="match status" value="1"/>
</dbReference>